<dbReference type="GeneTree" id="ENSGT00940000160415"/>
<dbReference type="Proteomes" id="UP000694390">
    <property type="component" value="Chromosome 23"/>
</dbReference>
<evidence type="ECO:0000256" key="1">
    <source>
        <dbReference type="ARBA" id="ARBA00006484"/>
    </source>
</evidence>
<dbReference type="GO" id="GO:1903924">
    <property type="term" value="F:estradiol binding"/>
    <property type="evidence" value="ECO:0007669"/>
    <property type="project" value="Ensembl"/>
</dbReference>
<dbReference type="SUPFAM" id="SSF51735">
    <property type="entry name" value="NAD(P)-binding Rossmann-fold domains"/>
    <property type="match status" value="1"/>
</dbReference>
<name>A0A8C4W1S4_9SAUR</name>
<dbReference type="PANTHER" id="PTHR43391:SF15">
    <property type="entry name" value="17-BETA-HYDROXYSTEROID DEHYDROGENASE TYPE 1"/>
    <property type="match status" value="1"/>
</dbReference>
<dbReference type="PROSITE" id="PS00061">
    <property type="entry name" value="ADH_SHORT"/>
    <property type="match status" value="1"/>
</dbReference>
<reference evidence="4" key="1">
    <citation type="submission" date="2019-06" db="EMBL/GenBank/DDBJ databases">
        <title>G10K-VGP Goodes thornscrub tortoise genome, primary haplotype.</title>
        <authorList>
            <person name="Murphy B."/>
            <person name="Edwards T."/>
            <person name="Rhie A."/>
            <person name="Koren S."/>
            <person name="Phillippy A."/>
            <person name="Fedrigo O."/>
            <person name="Haase B."/>
            <person name="Mountcastle J."/>
            <person name="Lewin H."/>
            <person name="Damas J."/>
            <person name="Howe K."/>
            <person name="Formenti G."/>
            <person name="Myers G."/>
            <person name="Durbin R."/>
            <person name="Jarvis E.D."/>
        </authorList>
    </citation>
    <scope>NUCLEOTIDE SEQUENCE [LARGE SCALE GENOMIC DNA]</scope>
</reference>
<comment type="similarity">
    <text evidence="1 3">Belongs to the short-chain dehydrogenases/reductases (SDR) family.</text>
</comment>
<dbReference type="GO" id="GO:0061370">
    <property type="term" value="P:testosterone biosynthetic process"/>
    <property type="evidence" value="ECO:0007669"/>
    <property type="project" value="Ensembl"/>
</dbReference>
<dbReference type="GO" id="GO:0072582">
    <property type="term" value="F:17-beta-hydroxysteroid dehydrogenase (NADP+) activity"/>
    <property type="evidence" value="ECO:0007669"/>
    <property type="project" value="Ensembl"/>
</dbReference>
<evidence type="ECO:0000313" key="4">
    <source>
        <dbReference type="Ensembl" id="ENSGEVP00005010761.1"/>
    </source>
</evidence>
<dbReference type="OrthoDB" id="47007at2759"/>
<reference evidence="4" key="2">
    <citation type="submission" date="2025-08" db="UniProtKB">
        <authorList>
            <consortium name="Ensembl"/>
        </authorList>
    </citation>
    <scope>IDENTIFICATION</scope>
</reference>
<proteinExistence type="inferred from homology"/>
<dbReference type="GO" id="GO:0010467">
    <property type="term" value="P:gene expression"/>
    <property type="evidence" value="ECO:0007669"/>
    <property type="project" value="Ensembl"/>
</dbReference>
<dbReference type="InterPro" id="IPR036291">
    <property type="entry name" value="NAD(P)-bd_dom_sf"/>
</dbReference>
<dbReference type="PRINTS" id="PR00081">
    <property type="entry name" value="GDHRDH"/>
</dbReference>
<dbReference type="InterPro" id="IPR020904">
    <property type="entry name" value="Sc_DH/Rdtase_CS"/>
</dbReference>
<dbReference type="GO" id="GO:0006703">
    <property type="term" value="P:estrogen biosynthetic process"/>
    <property type="evidence" value="ECO:0007669"/>
    <property type="project" value="Ensembl"/>
</dbReference>
<keyword evidence="2" id="KW-0560">Oxidoreductase</keyword>
<dbReference type="GO" id="GO:0004303">
    <property type="term" value="F:estradiol 17-beta-dehydrogenase [NAD(P)+] activity"/>
    <property type="evidence" value="ECO:0007669"/>
    <property type="project" value="Ensembl"/>
</dbReference>
<dbReference type="GO" id="GO:0042803">
    <property type="term" value="F:protein homodimerization activity"/>
    <property type="evidence" value="ECO:0007669"/>
    <property type="project" value="Ensembl"/>
</dbReference>
<organism evidence="4 5">
    <name type="scientific">Gopherus evgoodei</name>
    <name type="common">Goodes thornscrub tortoise</name>
    <dbReference type="NCBI Taxonomy" id="1825980"/>
    <lineage>
        <taxon>Eukaryota</taxon>
        <taxon>Metazoa</taxon>
        <taxon>Chordata</taxon>
        <taxon>Craniata</taxon>
        <taxon>Vertebrata</taxon>
        <taxon>Euteleostomi</taxon>
        <taxon>Archelosauria</taxon>
        <taxon>Testudinata</taxon>
        <taxon>Testudines</taxon>
        <taxon>Cryptodira</taxon>
        <taxon>Durocryptodira</taxon>
        <taxon>Testudinoidea</taxon>
        <taxon>Testudinidae</taxon>
        <taxon>Gopherus</taxon>
    </lineage>
</organism>
<dbReference type="AlphaFoldDB" id="A0A8C4W1S4"/>
<dbReference type="InterPro" id="IPR002347">
    <property type="entry name" value="SDR_fam"/>
</dbReference>
<keyword evidence="5" id="KW-1185">Reference proteome</keyword>
<dbReference type="Gene3D" id="3.40.50.720">
    <property type="entry name" value="NAD(P)-binding Rossmann-like Domain"/>
    <property type="match status" value="1"/>
</dbReference>
<accession>A0A8C4W1S4</accession>
<dbReference type="PANTHER" id="PTHR43391">
    <property type="entry name" value="RETINOL DEHYDROGENASE-RELATED"/>
    <property type="match status" value="1"/>
</dbReference>
<dbReference type="Pfam" id="PF00106">
    <property type="entry name" value="adh_short"/>
    <property type="match status" value="1"/>
</dbReference>
<evidence type="ECO:0000256" key="3">
    <source>
        <dbReference type="RuleBase" id="RU000363"/>
    </source>
</evidence>
<reference evidence="4" key="3">
    <citation type="submission" date="2025-09" db="UniProtKB">
        <authorList>
            <consortium name="Ensembl"/>
        </authorList>
    </citation>
    <scope>IDENTIFICATION</scope>
</reference>
<gene>
    <name evidence="4" type="primary">HSD17B1</name>
</gene>
<dbReference type="GO" id="GO:0070401">
    <property type="term" value="F:NADP+ binding"/>
    <property type="evidence" value="ECO:0007669"/>
    <property type="project" value="Ensembl"/>
</dbReference>
<protein>
    <submittedName>
        <fullName evidence="4">Hydroxysteroid 17-beta dehydrogenase 1</fullName>
    </submittedName>
</protein>
<dbReference type="GO" id="GO:0005829">
    <property type="term" value="C:cytosol"/>
    <property type="evidence" value="ECO:0007669"/>
    <property type="project" value="Ensembl"/>
</dbReference>
<evidence type="ECO:0000313" key="5">
    <source>
        <dbReference type="Proteomes" id="UP000694390"/>
    </source>
</evidence>
<dbReference type="GO" id="GO:0007519">
    <property type="term" value="P:skeletal muscle tissue development"/>
    <property type="evidence" value="ECO:0007669"/>
    <property type="project" value="Ensembl"/>
</dbReference>
<dbReference type="GO" id="GO:0060612">
    <property type="term" value="P:adipose tissue development"/>
    <property type="evidence" value="ECO:0007669"/>
    <property type="project" value="Ensembl"/>
</dbReference>
<sequence length="380" mass="41101">MEKTVVLITGCSSGIGLGLAVRLASDASRRFKGTARACAAESGSWQRRSPPNLGTDSLLVYATMRNLAKKERLLECVRGCHASTLEILQLDVTDPLSLAAAVQQVQEQRVDVLVCNAGVGLMGPLETCSYQAMKNIFDVNVFGTISTIQAFLPGMKRRKAGKIIISSSVGALQGIPFNAVYCASKFAVEGLCESLAVILQQFNMHITLIECGPVNTSFLANLQHSDTEGSALQGLDPQTRTLYSQYLQHCQSLFRDVAQDTEEVLQVFLEAICAPCPPLRSFTTQVFMPLTRLKLTSPDGSEYIRAMHKFVFSAGEAQGDRTLSVPPMGDPPGCSGGWCNRHWTPSPSMAQGPGVERGGEVQGVVFHFSLGPEGWPQVWD</sequence>
<dbReference type="Ensembl" id="ENSGEVT00005011275.1">
    <property type="protein sequence ID" value="ENSGEVP00005010761.1"/>
    <property type="gene ID" value="ENSGEVG00005007547.1"/>
</dbReference>
<dbReference type="PRINTS" id="PR00080">
    <property type="entry name" value="SDRFAMILY"/>
</dbReference>
<dbReference type="GO" id="GO:0007040">
    <property type="term" value="P:lysosome organization"/>
    <property type="evidence" value="ECO:0007669"/>
    <property type="project" value="Ensembl"/>
</dbReference>
<evidence type="ECO:0000256" key="2">
    <source>
        <dbReference type="ARBA" id="ARBA00023002"/>
    </source>
</evidence>